<keyword evidence="3" id="KW-1185">Reference proteome</keyword>
<protein>
    <submittedName>
        <fullName evidence="2">Actin family protein</fullName>
    </submittedName>
</protein>
<dbReference type="Gene3D" id="3.30.420.40">
    <property type="match status" value="1"/>
</dbReference>
<dbReference type="AlphaFoldDB" id="R0MK31"/>
<evidence type="ECO:0000256" key="1">
    <source>
        <dbReference type="SAM" id="Coils"/>
    </source>
</evidence>
<evidence type="ECO:0000313" key="2">
    <source>
        <dbReference type="EMBL" id="EOB14595.1"/>
    </source>
</evidence>
<organism evidence="2 3">
    <name type="scientific">Nosema bombycis (strain CQ1 / CVCC 102059)</name>
    <name type="common">Microsporidian parasite</name>
    <name type="synonym">Pebrine of silkworm</name>
    <dbReference type="NCBI Taxonomy" id="578461"/>
    <lineage>
        <taxon>Eukaryota</taxon>
        <taxon>Fungi</taxon>
        <taxon>Fungi incertae sedis</taxon>
        <taxon>Microsporidia</taxon>
        <taxon>Nosematidae</taxon>
        <taxon>Nosema</taxon>
    </lineage>
</organism>
<gene>
    <name evidence="2" type="ORF">NBO_23g0003</name>
</gene>
<reference evidence="2 3" key="1">
    <citation type="journal article" date="2013" name="BMC Genomics">
        <title>Comparative genomics of parasitic silkworm microsporidia reveal an association between genome expansion and host adaptation.</title>
        <authorList>
            <person name="Pan G."/>
            <person name="Xu J."/>
            <person name="Li T."/>
            <person name="Xia Q."/>
            <person name="Liu S.L."/>
            <person name="Zhang G."/>
            <person name="Li S."/>
            <person name="Li C."/>
            <person name="Liu H."/>
            <person name="Yang L."/>
            <person name="Liu T."/>
            <person name="Zhang X."/>
            <person name="Wu Z."/>
            <person name="Fan W."/>
            <person name="Dang X."/>
            <person name="Xiang H."/>
            <person name="Tao M."/>
            <person name="Li Y."/>
            <person name="Hu J."/>
            <person name="Li Z."/>
            <person name="Lin L."/>
            <person name="Luo J."/>
            <person name="Geng L."/>
            <person name="Wang L."/>
            <person name="Long M."/>
            <person name="Wan Y."/>
            <person name="He N."/>
            <person name="Zhang Z."/>
            <person name="Lu C."/>
            <person name="Keeling P.J."/>
            <person name="Wang J."/>
            <person name="Xiang Z."/>
            <person name="Zhou Z."/>
        </authorList>
    </citation>
    <scope>NUCLEOTIDE SEQUENCE [LARGE SCALE GENOMIC DNA]</scope>
    <source>
        <strain evidence="3">CQ1 / CVCC 102059</strain>
    </source>
</reference>
<dbReference type="VEuPathDB" id="MicrosporidiaDB:NBO_23g0003"/>
<evidence type="ECO:0000313" key="3">
    <source>
        <dbReference type="Proteomes" id="UP000016927"/>
    </source>
</evidence>
<dbReference type="InterPro" id="IPR043129">
    <property type="entry name" value="ATPase_NBD"/>
</dbReference>
<dbReference type="HOGENOM" id="CLU_860789_0_0_1"/>
<keyword evidence="1" id="KW-0175">Coiled coil</keyword>
<dbReference type="Gene3D" id="3.90.640.10">
    <property type="entry name" value="Actin, Chain A, domain 4"/>
    <property type="match status" value="1"/>
</dbReference>
<dbReference type="SUPFAM" id="SSF53067">
    <property type="entry name" value="Actin-like ATPase domain"/>
    <property type="match status" value="1"/>
</dbReference>
<name>R0MK31_NOSB1</name>
<dbReference type="STRING" id="578461.R0MK31"/>
<dbReference type="Proteomes" id="UP000016927">
    <property type="component" value="Unassembled WGS sequence"/>
</dbReference>
<accession>R0MK31</accession>
<dbReference type="OrthoDB" id="7340501at2759"/>
<proteinExistence type="predicted"/>
<feature type="coiled-coil region" evidence="1">
    <location>
        <begin position="44"/>
        <end position="106"/>
    </location>
</feature>
<dbReference type="EMBL" id="KB908931">
    <property type="protein sequence ID" value="EOB14595.1"/>
    <property type="molecule type" value="Genomic_DNA"/>
</dbReference>
<sequence>MDIYHKIRLGDYSESVFLGSAEEEVVDESESSEAQSESPVDVKTQSFKERIEDLKKNQKKASEDKLTPGMYRIKIHQLTSKAEKYLKIIRESIKKYEELYEQKTDLPGYVNRKKSAYEKICRELEIREKLRRDSKNRKAYEFALLLKTGDLTEEEIAYKKKILEAEDFNIDEKLIIDKNVLLEEISKFDPIFHMRSSNTLDLMEGKNLNRTMINIDLFRVGEILFEPSVVGSNQMGIGEILENILNNHNIKNIFITGGFSQIEGLKERIIFEANKYSQNGPVNVNLAMNPSHDAFKGAFFSDLFPIYTYEEYLEKGIDGLFVE</sequence>